<keyword evidence="2" id="KW-1185">Reference proteome</keyword>
<sequence length="139" mass="15226">MGSGSASNKKLSSPPDHKFYEGCLGPVDASLPVPSVLICADELCKRLEVQTPPQRLKSFLRLHILTRNLPSSSSLNFSWMLSVSLLPLLMVDLAIKFAILVNLKCVTNGEVDHNCSALIMIPVLLIPPLAFVLSPKQYR</sequence>
<name>A0ACC0WN93_9STRA</name>
<dbReference type="EMBL" id="CM047590">
    <property type="protein sequence ID" value="KAI9919490.1"/>
    <property type="molecule type" value="Genomic_DNA"/>
</dbReference>
<dbReference type="Proteomes" id="UP001163321">
    <property type="component" value="Chromosome 11"/>
</dbReference>
<accession>A0ACC0WN93</accession>
<evidence type="ECO:0000313" key="1">
    <source>
        <dbReference type="EMBL" id="KAI9919490.1"/>
    </source>
</evidence>
<evidence type="ECO:0000313" key="2">
    <source>
        <dbReference type="Proteomes" id="UP001163321"/>
    </source>
</evidence>
<protein>
    <submittedName>
        <fullName evidence="1">Uncharacterized protein</fullName>
    </submittedName>
</protein>
<reference evidence="1 2" key="1">
    <citation type="journal article" date="2022" name="bioRxiv">
        <title>The genome of the oomycete Peronosclerospora sorghi, a cosmopolitan pathogen of maize and sorghum, is inflated with dispersed pseudogenes.</title>
        <authorList>
            <person name="Fletcher K."/>
            <person name="Martin F."/>
            <person name="Isakeit T."/>
            <person name="Cavanaugh K."/>
            <person name="Magill C."/>
            <person name="Michelmore R."/>
        </authorList>
    </citation>
    <scope>NUCLEOTIDE SEQUENCE [LARGE SCALE GENOMIC DNA]</scope>
    <source>
        <strain evidence="1">P6</strain>
    </source>
</reference>
<gene>
    <name evidence="1" type="ORF">PsorP6_017620</name>
</gene>
<organism evidence="1 2">
    <name type="scientific">Peronosclerospora sorghi</name>
    <dbReference type="NCBI Taxonomy" id="230839"/>
    <lineage>
        <taxon>Eukaryota</taxon>
        <taxon>Sar</taxon>
        <taxon>Stramenopiles</taxon>
        <taxon>Oomycota</taxon>
        <taxon>Peronosporomycetes</taxon>
        <taxon>Peronosporales</taxon>
        <taxon>Peronosporaceae</taxon>
        <taxon>Peronosclerospora</taxon>
    </lineage>
</organism>
<comment type="caution">
    <text evidence="1">The sequence shown here is derived from an EMBL/GenBank/DDBJ whole genome shotgun (WGS) entry which is preliminary data.</text>
</comment>
<proteinExistence type="predicted"/>